<keyword evidence="2" id="KW-1003">Cell membrane</keyword>
<feature type="transmembrane region" description="Helical" evidence="12">
    <location>
        <begin position="125"/>
        <end position="145"/>
    </location>
</feature>
<keyword evidence="5 12" id="KW-1133">Transmembrane helix</keyword>
<dbReference type="GO" id="GO:0006784">
    <property type="term" value="P:heme A biosynthetic process"/>
    <property type="evidence" value="ECO:0007669"/>
    <property type="project" value="InterPro"/>
</dbReference>
<dbReference type="GO" id="GO:0046872">
    <property type="term" value="F:metal ion binding"/>
    <property type="evidence" value="ECO:0007669"/>
    <property type="project" value="UniProtKB-KW"/>
</dbReference>
<feature type="transmembrane region" description="Helical" evidence="12">
    <location>
        <begin position="96"/>
        <end position="113"/>
    </location>
</feature>
<feature type="transmembrane region" description="Helical" evidence="12">
    <location>
        <begin position="294"/>
        <end position="318"/>
    </location>
</feature>
<keyword evidence="14" id="KW-1185">Reference proteome</keyword>
<evidence type="ECO:0000256" key="10">
    <source>
        <dbReference type="ARBA" id="ARBA00023157"/>
    </source>
</evidence>
<feature type="transmembrane region" description="Helical" evidence="12">
    <location>
        <begin position="192"/>
        <end position="214"/>
    </location>
</feature>
<dbReference type="Proteomes" id="UP000321720">
    <property type="component" value="Unassembled WGS sequence"/>
</dbReference>
<dbReference type="PANTHER" id="PTHR35457:SF1">
    <property type="entry name" value="HEME A SYNTHASE"/>
    <property type="match status" value="1"/>
</dbReference>
<sequence length="334" mass="35762">MSTPPPTVEVSAPWWRRTLERMRWYDLLAWLRRRTHAVLVTNLVLQIAIIGTGGAVRLTASGLGCSSWPQCEPGTFVPEVHDQMTYHPFVEFGNRLMTFVLTAGAVAVAYVVWSDRSRGLAYRRLGWLPLGGVLGQAVLGGILVIKQLPPILVSLHFLVSSALVAGSLLLLHRSQETDDRPRPLVDPATRQLTHVLGGVLGVVLVLGTLTTGAGPHSGDDEVGYRLAVDPLLMARIHAAWVWLFALVLLVVLWRTRRGGPAGASAAAMHRAAVVLLVITLAQGAIGYVQTATGLPIALVNLHLIGAALLTAGTTRVWLCGRTRTADLAVAVPAA</sequence>
<dbReference type="InterPro" id="IPR050450">
    <property type="entry name" value="COX15/CtaA_HemeA_synthase"/>
</dbReference>
<dbReference type="EMBL" id="BJWG01000001">
    <property type="protein sequence ID" value="GEL93357.1"/>
    <property type="molecule type" value="Genomic_DNA"/>
</dbReference>
<keyword evidence="10" id="KW-1015">Disulfide bond</keyword>
<comment type="pathway">
    <text evidence="11">Porphyrin-containing compound metabolism.</text>
</comment>
<accession>A0A511J5S9</accession>
<protein>
    <submittedName>
        <fullName evidence="13">Protein required for cytochrome oxidase assembly</fullName>
    </submittedName>
</protein>
<comment type="subcellular location">
    <subcellularLocation>
        <location evidence="1">Membrane</location>
        <topology evidence="1">Multi-pass membrane protein</topology>
    </subcellularLocation>
</comment>
<feature type="transmembrane region" description="Helical" evidence="12">
    <location>
        <begin position="234"/>
        <end position="255"/>
    </location>
</feature>
<keyword evidence="3 12" id="KW-0812">Transmembrane</keyword>
<dbReference type="InterPro" id="IPR003780">
    <property type="entry name" value="COX15/CtaA_fam"/>
</dbReference>
<dbReference type="Pfam" id="PF02628">
    <property type="entry name" value="COX15-CtaA"/>
    <property type="match status" value="1"/>
</dbReference>
<gene>
    <name evidence="13" type="ORF">CCO02nite_00150</name>
</gene>
<evidence type="ECO:0000313" key="14">
    <source>
        <dbReference type="Proteomes" id="UP000321720"/>
    </source>
</evidence>
<keyword evidence="9 12" id="KW-0472">Membrane</keyword>
<reference evidence="13 14" key="1">
    <citation type="submission" date="2019-07" db="EMBL/GenBank/DDBJ databases">
        <title>Whole genome shotgun sequence of Cellulomonas composti NBRC 100758.</title>
        <authorList>
            <person name="Hosoyama A."/>
            <person name="Uohara A."/>
            <person name="Ohji S."/>
            <person name="Ichikawa N."/>
        </authorList>
    </citation>
    <scope>NUCLEOTIDE SEQUENCE [LARGE SCALE GENOMIC DNA]</scope>
    <source>
        <strain evidence="13 14">NBRC 100758</strain>
    </source>
</reference>
<keyword evidence="7" id="KW-0408">Iron</keyword>
<evidence type="ECO:0000256" key="11">
    <source>
        <dbReference type="ARBA" id="ARBA00023444"/>
    </source>
</evidence>
<feature type="transmembrane region" description="Helical" evidence="12">
    <location>
        <begin position="37"/>
        <end position="60"/>
    </location>
</feature>
<organism evidence="13 14">
    <name type="scientific">Cellulomonas composti</name>
    <dbReference type="NCBI Taxonomy" id="266130"/>
    <lineage>
        <taxon>Bacteria</taxon>
        <taxon>Bacillati</taxon>
        <taxon>Actinomycetota</taxon>
        <taxon>Actinomycetes</taxon>
        <taxon>Micrococcales</taxon>
        <taxon>Cellulomonadaceae</taxon>
        <taxon>Cellulomonas</taxon>
    </lineage>
</organism>
<dbReference type="AlphaFoldDB" id="A0A511J5S9"/>
<evidence type="ECO:0000256" key="9">
    <source>
        <dbReference type="ARBA" id="ARBA00023136"/>
    </source>
</evidence>
<keyword evidence="4" id="KW-0479">Metal-binding</keyword>
<dbReference type="PANTHER" id="PTHR35457">
    <property type="entry name" value="HEME A SYNTHASE"/>
    <property type="match status" value="1"/>
</dbReference>
<comment type="caution">
    <text evidence="13">The sequence shown here is derived from an EMBL/GenBank/DDBJ whole genome shotgun (WGS) entry which is preliminary data.</text>
</comment>
<keyword evidence="8" id="KW-0350">Heme biosynthesis</keyword>
<evidence type="ECO:0000256" key="6">
    <source>
        <dbReference type="ARBA" id="ARBA00023002"/>
    </source>
</evidence>
<dbReference type="GO" id="GO:0016491">
    <property type="term" value="F:oxidoreductase activity"/>
    <property type="evidence" value="ECO:0007669"/>
    <property type="project" value="UniProtKB-KW"/>
</dbReference>
<proteinExistence type="predicted"/>
<name>A0A511J5S9_9CELL</name>
<evidence type="ECO:0000256" key="7">
    <source>
        <dbReference type="ARBA" id="ARBA00023004"/>
    </source>
</evidence>
<dbReference type="RefSeq" id="WP_246117226.1">
    <property type="nucleotide sequence ID" value="NZ_BJWG01000001.1"/>
</dbReference>
<evidence type="ECO:0000256" key="4">
    <source>
        <dbReference type="ARBA" id="ARBA00022723"/>
    </source>
</evidence>
<evidence type="ECO:0000256" key="8">
    <source>
        <dbReference type="ARBA" id="ARBA00023133"/>
    </source>
</evidence>
<feature type="transmembrane region" description="Helical" evidence="12">
    <location>
        <begin position="151"/>
        <end position="171"/>
    </location>
</feature>
<feature type="transmembrane region" description="Helical" evidence="12">
    <location>
        <begin position="267"/>
        <end position="288"/>
    </location>
</feature>
<dbReference type="GO" id="GO:0016020">
    <property type="term" value="C:membrane"/>
    <property type="evidence" value="ECO:0007669"/>
    <property type="project" value="UniProtKB-SubCell"/>
</dbReference>
<keyword evidence="6" id="KW-0560">Oxidoreductase</keyword>
<evidence type="ECO:0000256" key="2">
    <source>
        <dbReference type="ARBA" id="ARBA00022475"/>
    </source>
</evidence>
<evidence type="ECO:0000256" key="3">
    <source>
        <dbReference type="ARBA" id="ARBA00022692"/>
    </source>
</evidence>
<evidence type="ECO:0000256" key="12">
    <source>
        <dbReference type="SAM" id="Phobius"/>
    </source>
</evidence>
<evidence type="ECO:0000313" key="13">
    <source>
        <dbReference type="EMBL" id="GEL93357.1"/>
    </source>
</evidence>
<evidence type="ECO:0000256" key="1">
    <source>
        <dbReference type="ARBA" id="ARBA00004141"/>
    </source>
</evidence>
<evidence type="ECO:0000256" key="5">
    <source>
        <dbReference type="ARBA" id="ARBA00022989"/>
    </source>
</evidence>